<dbReference type="RefSeq" id="YP_009194718.1">
    <property type="nucleotide sequence ID" value="NC_028754.1"/>
</dbReference>
<protein>
    <submittedName>
        <fullName evidence="3">Uncharacterized protein</fullName>
    </submittedName>
</protein>
<gene>
    <name evidence="3" type="ORF">CPT_Shivani74</name>
</gene>
<name>A0A0A7TWK5_9CAUD</name>
<dbReference type="KEGG" id="vg:26646595"/>
<dbReference type="InterPro" id="IPR003615">
    <property type="entry name" value="HNH_nuc"/>
</dbReference>
<dbReference type="GeneID" id="26646595"/>
<dbReference type="Pfam" id="PF20274">
    <property type="entry name" value="cREC_REC"/>
    <property type="match status" value="1"/>
</dbReference>
<feature type="domain" description="Cyclic-phosphate processing Receiver" evidence="2">
    <location>
        <begin position="173"/>
        <end position="257"/>
    </location>
</feature>
<evidence type="ECO:0000259" key="1">
    <source>
        <dbReference type="Pfam" id="PF13392"/>
    </source>
</evidence>
<dbReference type="InterPro" id="IPR044925">
    <property type="entry name" value="His-Me_finger_sf"/>
</dbReference>
<dbReference type="Gene3D" id="3.90.75.20">
    <property type="match status" value="1"/>
</dbReference>
<dbReference type="EMBL" id="KP143763">
    <property type="protein sequence ID" value="AJA73521.1"/>
    <property type="molecule type" value="Genomic_DNA"/>
</dbReference>
<sequence>MGKLQKQILPYIDYIREIIEYNPYTGKLFYRPNKYKNKTWHTLYAGREICSKNSDGYIRVSLLLDNKPTIIYGHRIAWLLHYGEEPPDMIDHINTIPWDNRIINLRETNFKLNRINTNKTVGVELLPEGFVYSITLGGKFFVSPGFTTFEQAKGEREKLVNGLCNAEIGKQTNILIDDVRDLPEMSIICRTVIGALELSDIFSFTGSYLFMDSDLGDPEVQGKDLLDHILFLGQRPLKVVLVTSNPVDAEYMRGTLTSYGYRENPNRLEYDLF</sequence>
<dbReference type="SUPFAM" id="SSF54060">
    <property type="entry name" value="His-Me finger endonucleases"/>
    <property type="match status" value="1"/>
</dbReference>
<dbReference type="Proteomes" id="UP000031070">
    <property type="component" value="Segment"/>
</dbReference>
<evidence type="ECO:0000313" key="3">
    <source>
        <dbReference type="EMBL" id="AJA73521.1"/>
    </source>
</evidence>
<dbReference type="Pfam" id="PF13392">
    <property type="entry name" value="HNH_3"/>
    <property type="match status" value="1"/>
</dbReference>
<evidence type="ECO:0000313" key="4">
    <source>
        <dbReference type="Proteomes" id="UP000031070"/>
    </source>
</evidence>
<reference evidence="4" key="1">
    <citation type="submission" date="2014-11" db="EMBL/GenBank/DDBJ databases">
        <title>Complete Genome of Salmonella enterica serovar Typhimurium Siphophage Shivani.</title>
        <authorList>
            <person name="Piya D."/>
            <person name="Xie Y."/>
            <person name="Hernandez A.C."/>
            <person name="Everett G.F.K."/>
        </authorList>
    </citation>
    <scope>NUCLEOTIDE SEQUENCE [LARGE SCALE GENOMIC DNA]</scope>
</reference>
<organism evidence="3 4">
    <name type="scientific">Salmonella phage Shivani</name>
    <dbReference type="NCBI Taxonomy" id="1572715"/>
    <lineage>
        <taxon>Viruses</taxon>
        <taxon>Duplodnaviria</taxon>
        <taxon>Heunggongvirae</taxon>
        <taxon>Uroviricota</taxon>
        <taxon>Caudoviricetes</taxon>
        <taxon>Demerecviridae</taxon>
        <taxon>Markadamsvirinae</taxon>
        <taxon>Tequintavirus</taxon>
        <taxon>Tequintavirus shivani</taxon>
    </lineage>
</organism>
<evidence type="ECO:0000259" key="2">
    <source>
        <dbReference type="Pfam" id="PF20274"/>
    </source>
</evidence>
<proteinExistence type="predicted"/>
<feature type="domain" description="HNH nuclease" evidence="1">
    <location>
        <begin position="74"/>
        <end position="107"/>
    </location>
</feature>
<dbReference type="OrthoDB" id="16108at10239"/>
<dbReference type="InterPro" id="IPR046909">
    <property type="entry name" value="cREC_REC"/>
</dbReference>
<keyword evidence="4" id="KW-1185">Reference proteome</keyword>
<accession>A0A0A7TWK5</accession>